<keyword evidence="8 17" id="KW-0436">Ligase</keyword>
<proteinExistence type="predicted"/>
<dbReference type="EC" id="6.1.1.10" evidence="4"/>
<sequence length="168" mass="17681">MAGELTAIGSVQSEFGSAAAYRVGAPTPLFARIDTEKKLAEIAAENPMPSEKAEAENVAVIAQIGIEDFAKVELRVSRVTDCEPIKKAKKLLKLTLDDGSGTPRTVCSGIAQWYTPDDLKGRSIVLVANLKPAVLCGVESQGMILAADDGGNVRVIFVDGVAPGSRVR</sequence>
<evidence type="ECO:0000256" key="6">
    <source>
        <dbReference type="ARBA" id="ARBA00022490"/>
    </source>
</evidence>
<evidence type="ECO:0000256" key="1">
    <source>
        <dbReference type="ARBA" id="ARBA00003314"/>
    </source>
</evidence>
<dbReference type="GO" id="GO:0004825">
    <property type="term" value="F:methionine-tRNA ligase activity"/>
    <property type="evidence" value="ECO:0007669"/>
    <property type="project" value="UniProtKB-EC"/>
</dbReference>
<dbReference type="InterPro" id="IPR004495">
    <property type="entry name" value="Met-tRNA-synth_bsu_C"/>
</dbReference>
<dbReference type="NCBIfam" id="TIGR00399">
    <property type="entry name" value="metG_C_term"/>
    <property type="match status" value="1"/>
</dbReference>
<dbReference type="SUPFAM" id="SSF50249">
    <property type="entry name" value="Nucleic acid-binding proteins"/>
    <property type="match status" value="1"/>
</dbReference>
<evidence type="ECO:0000256" key="15">
    <source>
        <dbReference type="ARBA" id="ARBA00047364"/>
    </source>
</evidence>
<feature type="domain" description="TRNA-binding" evidence="16">
    <location>
        <begin position="68"/>
        <end position="168"/>
    </location>
</feature>
<evidence type="ECO:0000256" key="12">
    <source>
        <dbReference type="ARBA" id="ARBA00022917"/>
    </source>
</evidence>
<keyword evidence="7" id="KW-0820">tRNA-binding</keyword>
<dbReference type="GO" id="GO:0000049">
    <property type="term" value="F:tRNA binding"/>
    <property type="evidence" value="ECO:0007669"/>
    <property type="project" value="UniProtKB-KW"/>
</dbReference>
<keyword evidence="12" id="KW-0648">Protein biosynthesis</keyword>
<dbReference type="PANTHER" id="PTHR11586:SF37">
    <property type="entry name" value="TRNA-BINDING DOMAIN-CONTAINING PROTEIN"/>
    <property type="match status" value="1"/>
</dbReference>
<dbReference type="EMBL" id="VSSQ01124078">
    <property type="protein sequence ID" value="MPN55157.1"/>
    <property type="molecule type" value="Genomic_DNA"/>
</dbReference>
<evidence type="ECO:0000256" key="7">
    <source>
        <dbReference type="ARBA" id="ARBA00022555"/>
    </source>
</evidence>
<evidence type="ECO:0000256" key="11">
    <source>
        <dbReference type="ARBA" id="ARBA00022884"/>
    </source>
</evidence>
<reference evidence="17" key="1">
    <citation type="submission" date="2019-08" db="EMBL/GenBank/DDBJ databases">
        <authorList>
            <person name="Kucharzyk K."/>
            <person name="Murdoch R.W."/>
            <person name="Higgins S."/>
            <person name="Loffler F."/>
        </authorList>
    </citation>
    <scope>NUCLEOTIDE SEQUENCE</scope>
</reference>
<evidence type="ECO:0000256" key="4">
    <source>
        <dbReference type="ARBA" id="ARBA00012838"/>
    </source>
</evidence>
<protein>
    <recommendedName>
        <fullName evidence="5">Methionine--tRNA ligase</fullName>
        <ecNumber evidence="4">6.1.1.10</ecNumber>
    </recommendedName>
    <alternativeName>
        <fullName evidence="14">Methionyl-tRNA synthetase</fullName>
    </alternativeName>
</protein>
<dbReference type="PANTHER" id="PTHR11586">
    <property type="entry name" value="TRNA-AMINOACYLATION COFACTOR ARC1 FAMILY MEMBER"/>
    <property type="match status" value="1"/>
</dbReference>
<comment type="function">
    <text evidence="1">Is required not only for elongation of protein synthesis but also for the initiation of all mRNA translation through initiator tRNA(fMet) aminoacylation.</text>
</comment>
<evidence type="ECO:0000256" key="13">
    <source>
        <dbReference type="ARBA" id="ARBA00023146"/>
    </source>
</evidence>
<keyword evidence="6" id="KW-0963">Cytoplasm</keyword>
<comment type="subcellular location">
    <subcellularLocation>
        <location evidence="2">Cytoplasm</location>
    </subcellularLocation>
</comment>
<evidence type="ECO:0000313" key="17">
    <source>
        <dbReference type="EMBL" id="MPN55157.1"/>
    </source>
</evidence>
<comment type="caution">
    <text evidence="17">The sequence shown here is derived from an EMBL/GenBank/DDBJ whole genome shotgun (WGS) entry which is preliminary data.</text>
</comment>
<keyword evidence="10" id="KW-0067">ATP-binding</keyword>
<organism evidence="17">
    <name type="scientific">bioreactor metagenome</name>
    <dbReference type="NCBI Taxonomy" id="1076179"/>
    <lineage>
        <taxon>unclassified sequences</taxon>
        <taxon>metagenomes</taxon>
        <taxon>ecological metagenomes</taxon>
    </lineage>
</organism>
<keyword evidence="9" id="KW-0547">Nucleotide-binding</keyword>
<dbReference type="Gene3D" id="2.40.50.140">
    <property type="entry name" value="Nucleic acid-binding proteins"/>
    <property type="match status" value="1"/>
</dbReference>
<evidence type="ECO:0000256" key="5">
    <source>
        <dbReference type="ARBA" id="ARBA00018753"/>
    </source>
</evidence>
<comment type="subunit">
    <text evidence="3">Homodimer.</text>
</comment>
<dbReference type="InterPro" id="IPR051270">
    <property type="entry name" value="Tyrosine-tRNA_ligase_regulator"/>
</dbReference>
<comment type="catalytic activity">
    <reaction evidence="15">
        <text>tRNA(Met) + L-methionine + ATP = L-methionyl-tRNA(Met) + AMP + diphosphate</text>
        <dbReference type="Rhea" id="RHEA:13481"/>
        <dbReference type="Rhea" id="RHEA-COMP:9667"/>
        <dbReference type="Rhea" id="RHEA-COMP:9698"/>
        <dbReference type="ChEBI" id="CHEBI:30616"/>
        <dbReference type="ChEBI" id="CHEBI:33019"/>
        <dbReference type="ChEBI" id="CHEBI:57844"/>
        <dbReference type="ChEBI" id="CHEBI:78442"/>
        <dbReference type="ChEBI" id="CHEBI:78530"/>
        <dbReference type="ChEBI" id="CHEBI:456215"/>
        <dbReference type="EC" id="6.1.1.10"/>
    </reaction>
</comment>
<evidence type="ECO:0000256" key="9">
    <source>
        <dbReference type="ARBA" id="ARBA00022741"/>
    </source>
</evidence>
<dbReference type="GO" id="GO:0005737">
    <property type="term" value="C:cytoplasm"/>
    <property type="evidence" value="ECO:0007669"/>
    <property type="project" value="UniProtKB-SubCell"/>
</dbReference>
<evidence type="ECO:0000256" key="10">
    <source>
        <dbReference type="ARBA" id="ARBA00022840"/>
    </source>
</evidence>
<dbReference type="PROSITE" id="PS50886">
    <property type="entry name" value="TRBD"/>
    <property type="match status" value="1"/>
</dbReference>
<dbReference type="InterPro" id="IPR002547">
    <property type="entry name" value="tRNA-bd_dom"/>
</dbReference>
<accession>A0A645IVJ0</accession>
<evidence type="ECO:0000256" key="14">
    <source>
        <dbReference type="ARBA" id="ARBA00030904"/>
    </source>
</evidence>
<name>A0A645IVJ0_9ZZZZ</name>
<keyword evidence="13" id="KW-0030">Aminoacyl-tRNA synthetase</keyword>
<keyword evidence="11" id="KW-0694">RNA-binding</keyword>
<evidence type="ECO:0000256" key="3">
    <source>
        <dbReference type="ARBA" id="ARBA00011738"/>
    </source>
</evidence>
<dbReference type="FunFam" id="2.40.50.140:FF:000042">
    <property type="entry name" value="Methionine--tRNA ligase"/>
    <property type="match status" value="1"/>
</dbReference>
<gene>
    <name evidence="17" type="primary">metG_64</name>
    <name evidence="17" type="ORF">SDC9_202836</name>
</gene>
<dbReference type="GO" id="GO:0006431">
    <property type="term" value="P:methionyl-tRNA aminoacylation"/>
    <property type="evidence" value="ECO:0007669"/>
    <property type="project" value="InterPro"/>
</dbReference>
<evidence type="ECO:0000256" key="8">
    <source>
        <dbReference type="ARBA" id="ARBA00022598"/>
    </source>
</evidence>
<dbReference type="Pfam" id="PF01588">
    <property type="entry name" value="tRNA_bind"/>
    <property type="match status" value="1"/>
</dbReference>
<dbReference type="InterPro" id="IPR012340">
    <property type="entry name" value="NA-bd_OB-fold"/>
</dbReference>
<evidence type="ECO:0000256" key="2">
    <source>
        <dbReference type="ARBA" id="ARBA00004496"/>
    </source>
</evidence>
<dbReference type="GO" id="GO:0005524">
    <property type="term" value="F:ATP binding"/>
    <property type="evidence" value="ECO:0007669"/>
    <property type="project" value="UniProtKB-KW"/>
</dbReference>
<evidence type="ECO:0000259" key="16">
    <source>
        <dbReference type="PROSITE" id="PS50886"/>
    </source>
</evidence>
<dbReference type="AlphaFoldDB" id="A0A645IVJ0"/>